<organism evidence="2 3">
    <name type="scientific">Microlunatus soli</name>
    <dbReference type="NCBI Taxonomy" id="630515"/>
    <lineage>
        <taxon>Bacteria</taxon>
        <taxon>Bacillati</taxon>
        <taxon>Actinomycetota</taxon>
        <taxon>Actinomycetes</taxon>
        <taxon>Propionibacteriales</taxon>
        <taxon>Propionibacteriaceae</taxon>
        <taxon>Microlunatus</taxon>
    </lineage>
</organism>
<dbReference type="EMBL" id="LT629772">
    <property type="protein sequence ID" value="SDT21359.1"/>
    <property type="molecule type" value="Genomic_DNA"/>
</dbReference>
<dbReference type="Pfam" id="PF14329">
    <property type="entry name" value="DUF4386"/>
    <property type="match status" value="1"/>
</dbReference>
<feature type="transmembrane region" description="Helical" evidence="1">
    <location>
        <begin position="138"/>
        <end position="163"/>
    </location>
</feature>
<dbReference type="Proteomes" id="UP000199103">
    <property type="component" value="Chromosome I"/>
</dbReference>
<feature type="transmembrane region" description="Helical" evidence="1">
    <location>
        <begin position="175"/>
        <end position="196"/>
    </location>
</feature>
<dbReference type="RefSeq" id="WP_091527751.1">
    <property type="nucleotide sequence ID" value="NZ_LT629772.1"/>
</dbReference>
<dbReference type="STRING" id="630515.SAMN04489812_4605"/>
<gene>
    <name evidence="2" type="ORF">SAMN04489812_4605</name>
</gene>
<evidence type="ECO:0000313" key="2">
    <source>
        <dbReference type="EMBL" id="SDT21359.1"/>
    </source>
</evidence>
<feature type="transmembrane region" description="Helical" evidence="1">
    <location>
        <begin position="97"/>
        <end position="118"/>
    </location>
</feature>
<evidence type="ECO:0000313" key="3">
    <source>
        <dbReference type="Proteomes" id="UP000199103"/>
    </source>
</evidence>
<proteinExistence type="predicted"/>
<accession>A0A1H1YJA8</accession>
<feature type="transmembrane region" description="Helical" evidence="1">
    <location>
        <begin position="202"/>
        <end position="223"/>
    </location>
</feature>
<dbReference type="OrthoDB" id="1176146at2"/>
<keyword evidence="3" id="KW-1185">Reference proteome</keyword>
<keyword evidence="1" id="KW-0472">Membrane</keyword>
<reference evidence="2 3" key="1">
    <citation type="submission" date="2016-10" db="EMBL/GenBank/DDBJ databases">
        <authorList>
            <person name="de Groot N.N."/>
        </authorList>
    </citation>
    <scope>NUCLEOTIDE SEQUENCE [LARGE SCALE GENOMIC DNA]</scope>
    <source>
        <strain evidence="2 3">DSM 21800</strain>
    </source>
</reference>
<feature type="transmembrane region" description="Helical" evidence="1">
    <location>
        <begin position="21"/>
        <end position="42"/>
    </location>
</feature>
<feature type="transmembrane region" description="Helical" evidence="1">
    <location>
        <begin position="62"/>
        <end position="85"/>
    </location>
</feature>
<dbReference type="AlphaFoldDB" id="A0A1H1YJA8"/>
<keyword evidence="1" id="KW-0812">Transmembrane</keyword>
<name>A0A1H1YJA8_9ACTN</name>
<protein>
    <recommendedName>
        <fullName evidence="4">DUF4386 domain-containing protein</fullName>
    </recommendedName>
</protein>
<dbReference type="InterPro" id="IPR025495">
    <property type="entry name" value="DUF4386"/>
</dbReference>
<sequence length="244" mass="25288">MTTIARRTASQPAATNNLRRTALTAGVFYVITFASIPTLALYGPIHDADYIAGTGSANAVVAGGVLEVIVALAGIGTAVALYPVIKRQGEARALGLVGSRVLEAAAIFVGVASLLTIIELRRSGIGADGLIIGRALIGFYDSIFIISQGFIPAVNALLLGSLLYQSRLVPRSLPVLGFVGATAIVISDAGVLFDLWDRLSVVPAIATVPIAVWEFSLGVYLIAKGFRPTPLTAEMTAPDGSSHT</sequence>
<evidence type="ECO:0008006" key="4">
    <source>
        <dbReference type="Google" id="ProtNLM"/>
    </source>
</evidence>
<evidence type="ECO:0000256" key="1">
    <source>
        <dbReference type="SAM" id="Phobius"/>
    </source>
</evidence>
<keyword evidence="1" id="KW-1133">Transmembrane helix</keyword>